<feature type="domain" description="Ionotropic glutamate receptor C-terminal" evidence="7">
    <location>
        <begin position="28"/>
        <end position="245"/>
    </location>
</feature>
<dbReference type="GO" id="GO:0030313">
    <property type="term" value="C:cell envelope"/>
    <property type="evidence" value="ECO:0007669"/>
    <property type="project" value="UniProtKB-SubCell"/>
</dbReference>
<proteinExistence type="inferred from homology"/>
<keyword evidence="3 5" id="KW-0732">Signal</keyword>
<protein>
    <submittedName>
        <fullName evidence="8">Amino acid ABC transporter substrate-binding protein, PAAT family</fullName>
    </submittedName>
</protein>
<dbReference type="OrthoDB" id="9768183at2"/>
<dbReference type="AlphaFoldDB" id="A0A1H5TUN2"/>
<dbReference type="Proteomes" id="UP000236745">
    <property type="component" value="Unassembled WGS sequence"/>
</dbReference>
<dbReference type="PANTHER" id="PTHR35936:SF17">
    <property type="entry name" value="ARGININE-BINDING EXTRACELLULAR PROTEIN ARTP"/>
    <property type="match status" value="1"/>
</dbReference>
<evidence type="ECO:0000313" key="8">
    <source>
        <dbReference type="EMBL" id="SEF66503.1"/>
    </source>
</evidence>
<evidence type="ECO:0000313" key="9">
    <source>
        <dbReference type="Proteomes" id="UP000236745"/>
    </source>
</evidence>
<comment type="subcellular location">
    <subcellularLocation>
        <location evidence="1">Cell envelope</location>
    </subcellularLocation>
</comment>
<dbReference type="GO" id="GO:0015276">
    <property type="term" value="F:ligand-gated monoatomic ion channel activity"/>
    <property type="evidence" value="ECO:0007669"/>
    <property type="project" value="InterPro"/>
</dbReference>
<dbReference type="SMART" id="SM00062">
    <property type="entry name" value="PBPb"/>
    <property type="match status" value="1"/>
</dbReference>
<gene>
    <name evidence="8" type="ORF">SAMN05444390_101176</name>
</gene>
<dbReference type="Gene3D" id="3.40.190.10">
    <property type="entry name" value="Periplasmic binding protein-like II"/>
    <property type="match status" value="2"/>
</dbReference>
<dbReference type="InterPro" id="IPR001638">
    <property type="entry name" value="Solute-binding_3/MltF_N"/>
</dbReference>
<name>A0A1H5TUN2_9GAMM</name>
<evidence type="ECO:0000259" key="7">
    <source>
        <dbReference type="SMART" id="SM00079"/>
    </source>
</evidence>
<evidence type="ECO:0000256" key="5">
    <source>
        <dbReference type="SAM" id="SignalP"/>
    </source>
</evidence>
<reference evidence="8 9" key="1">
    <citation type="submission" date="2016-10" db="EMBL/GenBank/DDBJ databases">
        <authorList>
            <person name="de Groot N.N."/>
        </authorList>
    </citation>
    <scope>NUCLEOTIDE SEQUENCE [LARGE SCALE GENOMIC DNA]</scope>
    <source>
        <strain evidence="8 9">DSM 22012</strain>
    </source>
</reference>
<feature type="domain" description="Solute-binding protein family 3/N-terminal" evidence="6">
    <location>
        <begin position="28"/>
        <end position="245"/>
    </location>
</feature>
<sequence>MKKLSHKLLSSLLITLSAASFNASAEGTLKAVTDATFPPLEFVKDGEMTGFDIDLINEVAKRLDMTVDLVQVDFKGLIPSLVSGRADIAISGIYITEERAKVVDFTNTYLAGGLVVLTQQGNEAINSPEDLAGKSVSVQIGTKSVAYLKEHYPETKLVEVEKNQQMFNLVSIGRVDAAVTGKPAAFTYATERGGVKILPQQLTTENYGIAVRKDAGDLKAQIDQAIEAMKQDGTYDELYQKWFPAT</sequence>
<accession>A0A1H5TUN2</accession>
<dbReference type="PANTHER" id="PTHR35936">
    <property type="entry name" value="MEMBRANE-BOUND LYTIC MUREIN TRANSGLYCOSYLASE F"/>
    <property type="match status" value="1"/>
</dbReference>
<dbReference type="PROSITE" id="PS01039">
    <property type="entry name" value="SBP_BACTERIAL_3"/>
    <property type="match status" value="1"/>
</dbReference>
<dbReference type="InterPro" id="IPR018313">
    <property type="entry name" value="SBP_3_CS"/>
</dbReference>
<feature type="signal peptide" evidence="5">
    <location>
        <begin position="1"/>
        <end position="25"/>
    </location>
</feature>
<comment type="similarity">
    <text evidence="2 4">Belongs to the bacterial solute-binding protein 3 family.</text>
</comment>
<dbReference type="RefSeq" id="WP_104001202.1">
    <property type="nucleotide sequence ID" value="NZ_FNVQ01000001.1"/>
</dbReference>
<dbReference type="EMBL" id="FNVQ01000001">
    <property type="protein sequence ID" value="SEF66503.1"/>
    <property type="molecule type" value="Genomic_DNA"/>
</dbReference>
<dbReference type="SMART" id="SM00079">
    <property type="entry name" value="PBPe"/>
    <property type="match status" value="1"/>
</dbReference>
<evidence type="ECO:0000256" key="3">
    <source>
        <dbReference type="ARBA" id="ARBA00022729"/>
    </source>
</evidence>
<organism evidence="8 9">
    <name type="scientific">Marinobacterium lutimaris</name>
    <dbReference type="NCBI Taxonomy" id="568106"/>
    <lineage>
        <taxon>Bacteria</taxon>
        <taxon>Pseudomonadati</taxon>
        <taxon>Pseudomonadota</taxon>
        <taxon>Gammaproteobacteria</taxon>
        <taxon>Oceanospirillales</taxon>
        <taxon>Oceanospirillaceae</taxon>
        <taxon>Marinobacterium</taxon>
    </lineage>
</organism>
<dbReference type="Pfam" id="PF00497">
    <property type="entry name" value="SBP_bac_3"/>
    <property type="match status" value="1"/>
</dbReference>
<keyword evidence="9" id="KW-1185">Reference proteome</keyword>
<dbReference type="SUPFAM" id="SSF53850">
    <property type="entry name" value="Periplasmic binding protein-like II"/>
    <property type="match status" value="1"/>
</dbReference>
<evidence type="ECO:0000256" key="4">
    <source>
        <dbReference type="RuleBase" id="RU003744"/>
    </source>
</evidence>
<feature type="chain" id="PRO_5009285432" evidence="5">
    <location>
        <begin position="26"/>
        <end position="246"/>
    </location>
</feature>
<dbReference type="GO" id="GO:0016020">
    <property type="term" value="C:membrane"/>
    <property type="evidence" value="ECO:0007669"/>
    <property type="project" value="InterPro"/>
</dbReference>
<evidence type="ECO:0000259" key="6">
    <source>
        <dbReference type="SMART" id="SM00062"/>
    </source>
</evidence>
<evidence type="ECO:0000256" key="1">
    <source>
        <dbReference type="ARBA" id="ARBA00004196"/>
    </source>
</evidence>
<evidence type="ECO:0000256" key="2">
    <source>
        <dbReference type="ARBA" id="ARBA00010333"/>
    </source>
</evidence>
<dbReference type="InterPro" id="IPR001320">
    <property type="entry name" value="Iontro_rcpt_C"/>
</dbReference>